<evidence type="ECO:0000313" key="1">
    <source>
        <dbReference type="EMBL" id="MEL1252634.1"/>
    </source>
</evidence>
<comment type="caution">
    <text evidence="1">The sequence shown here is derived from an EMBL/GenBank/DDBJ whole genome shotgun (WGS) entry which is preliminary data.</text>
</comment>
<dbReference type="RefSeq" id="WP_341689201.1">
    <property type="nucleotide sequence ID" value="NZ_JBBYHS010000002.1"/>
</dbReference>
<keyword evidence="2" id="KW-1185">Reference proteome</keyword>
<reference evidence="1 2" key="1">
    <citation type="submission" date="2024-04" db="EMBL/GenBank/DDBJ databases">
        <title>Flavobacterium sp. DGU38 16S ribosomal RNA gene Genome sequencing and assembly.</title>
        <authorList>
            <person name="Park S."/>
        </authorList>
    </citation>
    <scope>NUCLEOTIDE SEQUENCE [LARGE SCALE GENOMIC DNA]</scope>
    <source>
        <strain evidence="1 2">DGU38</strain>
    </source>
</reference>
<evidence type="ECO:0000313" key="2">
    <source>
        <dbReference type="Proteomes" id="UP001485226"/>
    </source>
</evidence>
<sequence>MIKKIRFYELAMSGEYHVEINLGLLLIMSKIYTDYDYKFHGEKNHVARLLKRNVSKKIKYKAFPFFPKAILKTILLRDFFGCIYSTIGFFTSKKNDILFFTNVLPFTHWSIFILNWFFRRDCFICLHGQLEAYMPGNNLRFTKYYFSLQLPIYKNDKRSKYVVFGDMIYKQIKNIFNNDAKCIVIDHPYIYDYKLDSKIKLDLPIKIGQIGVGDYGKGTQFIFKLADLLKPYILESKVKIYLVGKLNEGLRYLDNGLVEWNTEPLSREDFNSKIEELHFSLFFRDKTTGTVVASGSFMDTVKYLKPYLAIDNPYIEFYNSKFPNSGELFENVEMMALYISNFIELSNKNEYFDKISSLRALQDSLSMVSITQKFKEQI</sequence>
<proteinExistence type="predicted"/>
<gene>
    <name evidence="1" type="ORF">AAEO57_02500</name>
</gene>
<dbReference type="Proteomes" id="UP001485226">
    <property type="component" value="Unassembled WGS sequence"/>
</dbReference>
<name>A0ABU9IJM3_9FLAO</name>
<dbReference type="EMBL" id="JBBYHS010000002">
    <property type="protein sequence ID" value="MEL1252634.1"/>
    <property type="molecule type" value="Genomic_DNA"/>
</dbReference>
<protein>
    <submittedName>
        <fullName evidence="1">Uncharacterized protein</fullName>
    </submittedName>
</protein>
<organism evidence="1 2">
    <name type="scientific">Flavobacterium calami</name>
    <dbReference type="NCBI Taxonomy" id="3139144"/>
    <lineage>
        <taxon>Bacteria</taxon>
        <taxon>Pseudomonadati</taxon>
        <taxon>Bacteroidota</taxon>
        <taxon>Flavobacteriia</taxon>
        <taxon>Flavobacteriales</taxon>
        <taxon>Flavobacteriaceae</taxon>
        <taxon>Flavobacterium</taxon>
    </lineage>
</organism>
<accession>A0ABU9IJM3</accession>